<evidence type="ECO:0000313" key="4">
    <source>
        <dbReference type="Proteomes" id="UP000006548"/>
    </source>
</evidence>
<dbReference type="Proteomes" id="UP000006548">
    <property type="component" value="Chromosome 5"/>
</dbReference>
<accession>A0A1P8BAM2</accession>
<dbReference type="EMBL" id="CP002688">
    <property type="protein sequence ID" value="ANM68640.1"/>
    <property type="molecule type" value="Genomic_DNA"/>
</dbReference>
<dbReference type="SMR" id="A0A1P8BAM2"/>
<dbReference type="ExpressionAtlas" id="A0A1P8BAM2">
    <property type="expression patterns" value="baseline and differential"/>
</dbReference>
<sequence length="167" mass="19690">MGGSRSSRVKYKSCELNPHKEQKIRKIIKGGKHEELTTRFKIQDSCFQISTNQIKDHFTCKMTRSWVLLFVLMFIVLTSQFEWNEQVENESETSSRPLILSDKEQQHIPQGKESVQVKKILFQEKKIQKLNELVRDLRRQLLQCRNENQVELTELETELDQLLVTGV</sequence>
<dbReference type="PANTHER" id="PTHR34564:SF10">
    <property type="entry name" value="HYALURONAN MEDIATED MOTILITY RECEPTOR-LIKE PROTEIN"/>
    <property type="match status" value="1"/>
</dbReference>
<feature type="coiled-coil region" evidence="1">
    <location>
        <begin position="120"/>
        <end position="165"/>
    </location>
</feature>
<dbReference type="FunCoup" id="A0A1P8BAM2">
    <property type="interactions" value="29"/>
</dbReference>
<dbReference type="eggNOG" id="ENOG502R1NV">
    <property type="taxonomic scope" value="Eukaryota"/>
</dbReference>
<dbReference type="InParanoid" id="A0A1P8BAM2"/>
<dbReference type="PANTHER" id="PTHR34564">
    <property type="entry name" value="PEPTIDYL-PROLYL CIS-TRANS ISOMERASE G"/>
    <property type="match status" value="1"/>
</dbReference>
<protein>
    <submittedName>
        <fullName evidence="3">Hyaluronan mediated motility receptor-like protein</fullName>
    </submittedName>
</protein>
<dbReference type="RefSeq" id="NP_001330372.1">
    <property type="nucleotide sequence ID" value="NM_001342869.1"/>
</dbReference>
<keyword evidence="1" id="KW-0175">Coiled coil</keyword>
<dbReference type="AlphaFoldDB" id="A0A1P8BAM2"/>
<proteinExistence type="predicted"/>
<name>A0A1P8BAM2_ARATH</name>
<evidence type="ECO:0000256" key="1">
    <source>
        <dbReference type="SAM" id="Coils"/>
    </source>
</evidence>
<dbReference type="TAIR" id="AT5G06265"/>
<dbReference type="PaxDb" id="3702-AT5G06265.2"/>
<organism evidence="3 4">
    <name type="scientific">Arabidopsis thaliana</name>
    <name type="common">Mouse-ear cress</name>
    <dbReference type="NCBI Taxonomy" id="3702"/>
    <lineage>
        <taxon>Eukaryota</taxon>
        <taxon>Viridiplantae</taxon>
        <taxon>Streptophyta</taxon>
        <taxon>Embryophyta</taxon>
        <taxon>Tracheophyta</taxon>
        <taxon>Spermatophyta</taxon>
        <taxon>Magnoliopsida</taxon>
        <taxon>eudicotyledons</taxon>
        <taxon>Gunneridae</taxon>
        <taxon>Pentapetalae</taxon>
        <taxon>rosids</taxon>
        <taxon>malvids</taxon>
        <taxon>Brassicales</taxon>
        <taxon>Brassicaceae</taxon>
        <taxon>Camelineae</taxon>
        <taxon>Arabidopsis</taxon>
    </lineage>
</organism>
<evidence type="ECO:0000313" key="3">
    <source>
        <dbReference type="EMBL" id="ANM68640.1"/>
    </source>
</evidence>
<evidence type="ECO:0000313" key="2">
    <source>
        <dbReference type="Araport" id="AT5G06265"/>
    </source>
</evidence>
<reference evidence="4" key="2">
    <citation type="journal article" date="2017" name="Plant J.">
        <title>Araport11: a complete reannotation of the Arabidopsis thaliana reference genome.</title>
        <authorList>
            <person name="Cheng C.Y."/>
            <person name="Krishnakumar V."/>
            <person name="Chan A.P."/>
            <person name="Thibaud-Nissen F."/>
            <person name="Schobel S."/>
            <person name="Town C.D."/>
        </authorList>
    </citation>
    <scope>GENOME REANNOTATION</scope>
    <source>
        <strain evidence="4">cv. Columbia</strain>
    </source>
</reference>
<reference evidence="3 4" key="1">
    <citation type="journal article" date="2000" name="Nature">
        <title>Sequence and analysis of chromosome 5 of the plant Arabidopsis thaliana.</title>
        <authorList>
            <consortium name="Kazusa DNA Research Institute"/>
            <consortium name="Cold Spring Harbor and Washington University in St Louis Sequencing Consortium"/>
            <consortium name="European Union Arabidopsis Genome Sequencing Consortium"/>
            <person name="Tabata S."/>
            <person name="Kaneko T."/>
            <person name="Nakamura Y."/>
            <person name="Kotani H."/>
            <person name="Kato T."/>
            <person name="Asamizu E."/>
            <person name="Miyajima N."/>
            <person name="Sasamoto S."/>
            <person name="Kimura T."/>
            <person name="Hosouchi T."/>
            <person name="Kawashima K."/>
            <person name="Kohara M."/>
            <person name="Matsumoto M."/>
            <person name="Matsuno A."/>
            <person name="Muraki A."/>
            <person name="Nakayama S."/>
            <person name="Nakazaki N."/>
            <person name="Naruo K."/>
            <person name="Okumura S."/>
            <person name="Shinpo S."/>
            <person name="Takeuchi C."/>
            <person name="Wada T."/>
            <person name="Watanabe A."/>
            <person name="Yamada M."/>
            <person name="Yasuda M."/>
            <person name="Sato S."/>
            <person name="de la Bastide M."/>
            <person name="Huang E."/>
            <person name="Spiegel L."/>
            <person name="Gnoj L."/>
            <person name="O'Shaughnessy A."/>
            <person name="Preston R."/>
            <person name="Habermann K."/>
            <person name="Murray J."/>
            <person name="Johnson D."/>
            <person name="Rohlfing T."/>
            <person name="Nelson J."/>
            <person name="Stoneking T."/>
            <person name="Pepin K."/>
            <person name="Spieth J."/>
            <person name="Sekhon M."/>
            <person name="Armstrong J."/>
            <person name="Becker M."/>
            <person name="Belter E."/>
            <person name="Cordum H."/>
            <person name="Cordes M."/>
            <person name="Courtney L."/>
            <person name="Courtney W."/>
            <person name="Dante M."/>
            <person name="Du H."/>
            <person name="Edwards J."/>
            <person name="Fryman J."/>
            <person name="Haakensen B."/>
            <person name="Lamar E."/>
            <person name="Latreille P."/>
            <person name="Leonard S."/>
            <person name="Meyer R."/>
            <person name="Mulvaney E."/>
            <person name="Ozersky P."/>
            <person name="Riley A."/>
            <person name="Strowmatt C."/>
            <person name="Wagner-McPherson C."/>
            <person name="Wollam A."/>
            <person name="Yoakum M."/>
            <person name="Bell M."/>
            <person name="Dedhia N."/>
            <person name="Parnell L."/>
            <person name="Shah R."/>
            <person name="Rodriguez M."/>
            <person name="See L.H."/>
            <person name="Vil D."/>
            <person name="Baker J."/>
            <person name="Kirchoff K."/>
            <person name="Toth K."/>
            <person name="King L."/>
            <person name="Bahret A."/>
            <person name="Miller B."/>
            <person name="Marra M."/>
            <person name="Martienssen R."/>
            <person name="McCombie W.R."/>
            <person name="Wilson R.K."/>
            <person name="Murphy G."/>
            <person name="Bancroft I."/>
            <person name="Volckaert G."/>
            <person name="Wambutt R."/>
            <person name="Dusterhoft A."/>
            <person name="Stiekema W."/>
            <person name="Pohl T."/>
            <person name="Entian K.D."/>
            <person name="Terryn N."/>
            <person name="Hartley N."/>
            <person name="Bent E."/>
            <person name="Johnson S."/>
            <person name="Langham S.A."/>
            <person name="McCullagh B."/>
            <person name="Robben J."/>
            <person name="Grymonprez B."/>
            <person name="Zimmermann W."/>
            <person name="Ramsperger U."/>
            <person name="Wedler H."/>
            <person name="Balke K."/>
            <person name="Wedler E."/>
            <person name="Peters S."/>
            <person name="van Staveren M."/>
            <person name="Dirkse W."/>
            <person name="Mooijman P."/>
            <person name="Lankhorst R.K."/>
            <person name="Weitzenegger T."/>
            <person name="Bothe G."/>
            <person name="Rose M."/>
            <person name="Hauf J."/>
            <person name="Berneiser S."/>
            <person name="Hempel S."/>
            <person name="Feldpausch M."/>
            <person name="Lamberth S."/>
            <person name="Villarroel R."/>
            <person name="Gielen J."/>
            <person name="Ardiles W."/>
            <person name="Bents O."/>
            <person name="Lemcke K."/>
            <person name="Kolesov G."/>
            <person name="Mayer K."/>
            <person name="Rudd S."/>
            <person name="Schoof H."/>
            <person name="Schueller C."/>
            <person name="Zaccaria P."/>
            <person name="Mewes H.W."/>
            <person name="Bevan M."/>
            <person name="Fransz P."/>
        </authorList>
    </citation>
    <scope>NUCLEOTIDE SEQUENCE [LARGE SCALE GENOMIC DNA]</scope>
    <source>
        <strain evidence="4">cv. Columbia</strain>
    </source>
</reference>
<dbReference type="KEGG" id="ath:AT5G06265"/>
<dbReference type="Araport" id="AT5G06265"/>
<keyword evidence="4" id="KW-1185">Reference proteome</keyword>
<gene>
    <name evidence="2 3" type="ordered locus">At5g06265</name>
</gene>
<dbReference type="GeneID" id="830514"/>